<proteinExistence type="predicted"/>
<evidence type="ECO:0000256" key="3">
    <source>
        <dbReference type="PROSITE-ProRule" id="PRU00023"/>
    </source>
</evidence>
<gene>
    <name evidence="4" type="ORF">EPUS_09189</name>
</gene>
<dbReference type="EMBL" id="KE720984">
    <property type="protein sequence ID" value="ERF73115.1"/>
    <property type="molecule type" value="Genomic_DNA"/>
</dbReference>
<dbReference type="OrthoDB" id="341259at2759"/>
<name>U1HRI9_ENDPU</name>
<organism evidence="4 5">
    <name type="scientific">Endocarpon pusillum (strain Z07020 / HMAS-L-300199)</name>
    <name type="common">Lichen-forming fungus</name>
    <dbReference type="NCBI Taxonomy" id="1263415"/>
    <lineage>
        <taxon>Eukaryota</taxon>
        <taxon>Fungi</taxon>
        <taxon>Dikarya</taxon>
        <taxon>Ascomycota</taxon>
        <taxon>Pezizomycotina</taxon>
        <taxon>Eurotiomycetes</taxon>
        <taxon>Chaetothyriomycetidae</taxon>
        <taxon>Verrucariales</taxon>
        <taxon>Verrucariaceae</taxon>
        <taxon>Endocarpon</taxon>
    </lineage>
</organism>
<dbReference type="Gene3D" id="1.25.40.20">
    <property type="entry name" value="Ankyrin repeat-containing domain"/>
    <property type="match status" value="2"/>
</dbReference>
<evidence type="ECO:0000313" key="5">
    <source>
        <dbReference type="Proteomes" id="UP000019373"/>
    </source>
</evidence>
<dbReference type="InterPro" id="IPR036770">
    <property type="entry name" value="Ankyrin_rpt-contain_sf"/>
</dbReference>
<dbReference type="PROSITE" id="PS50088">
    <property type="entry name" value="ANK_REPEAT"/>
    <property type="match status" value="1"/>
</dbReference>
<dbReference type="RefSeq" id="XP_007801233.1">
    <property type="nucleotide sequence ID" value="XM_007803042.1"/>
</dbReference>
<reference evidence="5" key="1">
    <citation type="journal article" date="2014" name="BMC Genomics">
        <title>Genome characteristics reveal the impact of lichenization on lichen-forming fungus Endocarpon pusillum Hedwig (Verrucariales, Ascomycota).</title>
        <authorList>
            <person name="Wang Y.-Y."/>
            <person name="Liu B."/>
            <person name="Zhang X.-Y."/>
            <person name="Zhou Q.-M."/>
            <person name="Zhang T."/>
            <person name="Li H."/>
            <person name="Yu Y.-F."/>
            <person name="Zhang X.-L."/>
            <person name="Hao X.-Y."/>
            <person name="Wang M."/>
            <person name="Wang L."/>
            <person name="Wei J.-C."/>
        </authorList>
    </citation>
    <scope>NUCLEOTIDE SEQUENCE [LARGE SCALE GENOMIC DNA]</scope>
    <source>
        <strain evidence="5">Z07020 / HMAS-L-300199</strain>
    </source>
</reference>
<keyword evidence="5" id="KW-1185">Reference proteome</keyword>
<dbReference type="SMART" id="SM00248">
    <property type="entry name" value="ANK"/>
    <property type="match status" value="4"/>
</dbReference>
<sequence length="457" mass="49004">MTALVYSLLDGTSLPIPAKAKVAWLKSALYAICFQGHKGPSATAVQDRFRAAIDAVPDEFVEVSLLHSFIGTCMTEWEVLNGNFDGAAGDPLFGLVVKGDVEGLTATLSVHRALLQRRKDGYTLLHVAVDYCHEQIIRGTDVNIVMLLMFAIQNTDFRSPELIQKFSVSPNVLSDCGTTPIEVAALTGSIECLRLLLSLGAEPRPLAEQDLFTTVAMTGARESAQHSPAANIRTLLSLICGVVESNHLDESTSGKEAQDVTAAVAVQTLLDGRYGVKVDDLAACGSPLELCISVSNYTSVFSLLSLGADPNAFNYHREPVLAALLLAYGADPNGRARGDYDQDTPLHQVDTTSVTAFYDPPRNRVATYAERVADAVEAVDTESDAAVAARAKACIAVLLFGGAEIEARDAKGHTPLRRRVVDRDLGTAEYLISQGAESEDCQFRDQQDCIGEDDAPS</sequence>
<evidence type="ECO:0000313" key="4">
    <source>
        <dbReference type="EMBL" id="ERF73115.1"/>
    </source>
</evidence>
<dbReference type="InterPro" id="IPR002110">
    <property type="entry name" value="Ankyrin_rpt"/>
</dbReference>
<dbReference type="PANTHER" id="PTHR24198">
    <property type="entry name" value="ANKYRIN REPEAT AND PROTEIN KINASE DOMAIN-CONTAINING PROTEIN"/>
    <property type="match status" value="1"/>
</dbReference>
<dbReference type="HOGENOM" id="CLU_598555_0_0_1"/>
<keyword evidence="2 3" id="KW-0040">ANK repeat</keyword>
<dbReference type="eggNOG" id="KOG0192">
    <property type="taxonomic scope" value="Eukaryota"/>
</dbReference>
<evidence type="ECO:0000256" key="2">
    <source>
        <dbReference type="ARBA" id="ARBA00023043"/>
    </source>
</evidence>
<dbReference type="AlphaFoldDB" id="U1HRI9"/>
<dbReference type="PANTHER" id="PTHR24198:SF165">
    <property type="entry name" value="ANKYRIN REPEAT-CONTAINING PROTEIN-RELATED"/>
    <property type="match status" value="1"/>
</dbReference>
<dbReference type="Proteomes" id="UP000019373">
    <property type="component" value="Unassembled WGS sequence"/>
</dbReference>
<accession>U1HRI9</accession>
<dbReference type="PROSITE" id="PS50297">
    <property type="entry name" value="ANK_REP_REGION"/>
    <property type="match status" value="1"/>
</dbReference>
<dbReference type="GeneID" id="19244021"/>
<protein>
    <submittedName>
        <fullName evidence="4">Uncharacterized protein</fullName>
    </submittedName>
</protein>
<evidence type="ECO:0000256" key="1">
    <source>
        <dbReference type="ARBA" id="ARBA00022737"/>
    </source>
</evidence>
<keyword evidence="1" id="KW-0677">Repeat</keyword>
<dbReference type="SUPFAM" id="SSF48403">
    <property type="entry name" value="Ankyrin repeat"/>
    <property type="match status" value="1"/>
</dbReference>
<feature type="repeat" description="ANK" evidence="3">
    <location>
        <begin position="176"/>
        <end position="208"/>
    </location>
</feature>